<sequence length="88" mass="9653">MTKGYTDEGATLWATRGGRRPLARPKCGYTGTDCPKPFWEQYGIYVIVGAALIGVLLIAAVLFIIYVIRSTVDGSRTSSISRDLRKNV</sequence>
<evidence type="ECO:0000313" key="3">
    <source>
        <dbReference type="Proteomes" id="UP000230423"/>
    </source>
</evidence>
<name>A0A2G9TPE9_TELCI</name>
<dbReference type="Proteomes" id="UP000230423">
    <property type="component" value="Unassembled WGS sequence"/>
</dbReference>
<keyword evidence="1" id="KW-0812">Transmembrane</keyword>
<reference evidence="2 3" key="1">
    <citation type="submission" date="2015-09" db="EMBL/GenBank/DDBJ databases">
        <title>Draft genome of the parasitic nematode Teladorsagia circumcincta isolate WARC Sus (inbred).</title>
        <authorList>
            <person name="Mitreva M."/>
        </authorList>
    </citation>
    <scope>NUCLEOTIDE SEQUENCE [LARGE SCALE GENOMIC DNA]</scope>
    <source>
        <strain evidence="2 3">S</strain>
    </source>
</reference>
<feature type="transmembrane region" description="Helical" evidence="1">
    <location>
        <begin position="42"/>
        <end position="68"/>
    </location>
</feature>
<keyword evidence="3" id="KW-1185">Reference proteome</keyword>
<keyword evidence="1" id="KW-1133">Transmembrane helix</keyword>
<gene>
    <name evidence="2" type="ORF">TELCIR_18747</name>
</gene>
<organism evidence="2 3">
    <name type="scientific">Teladorsagia circumcincta</name>
    <name type="common">Brown stomach worm</name>
    <name type="synonym">Ostertagia circumcincta</name>
    <dbReference type="NCBI Taxonomy" id="45464"/>
    <lineage>
        <taxon>Eukaryota</taxon>
        <taxon>Metazoa</taxon>
        <taxon>Ecdysozoa</taxon>
        <taxon>Nematoda</taxon>
        <taxon>Chromadorea</taxon>
        <taxon>Rhabditida</taxon>
        <taxon>Rhabditina</taxon>
        <taxon>Rhabditomorpha</taxon>
        <taxon>Strongyloidea</taxon>
        <taxon>Trichostrongylidae</taxon>
        <taxon>Teladorsagia</taxon>
    </lineage>
</organism>
<proteinExistence type="predicted"/>
<accession>A0A2G9TPE9</accession>
<evidence type="ECO:0000256" key="1">
    <source>
        <dbReference type="SAM" id="Phobius"/>
    </source>
</evidence>
<keyword evidence="1" id="KW-0472">Membrane</keyword>
<dbReference type="EMBL" id="KZ356956">
    <property type="protein sequence ID" value="PIO59778.1"/>
    <property type="molecule type" value="Genomic_DNA"/>
</dbReference>
<evidence type="ECO:0000313" key="2">
    <source>
        <dbReference type="EMBL" id="PIO59778.1"/>
    </source>
</evidence>
<dbReference type="AlphaFoldDB" id="A0A2G9TPE9"/>
<protein>
    <submittedName>
        <fullName evidence="2">Uncharacterized protein</fullName>
    </submittedName>
</protein>
<dbReference type="OrthoDB" id="4062651at2759"/>